<dbReference type="EMBL" id="LITT01000023">
    <property type="protein sequence ID" value="OAA86718.1"/>
    <property type="molecule type" value="Genomic_DNA"/>
</dbReference>
<accession>A0A162LA88</accession>
<dbReference type="NCBIfam" id="TIGR02870">
    <property type="entry name" value="spore_II_D"/>
    <property type="match status" value="1"/>
</dbReference>
<dbReference type="PANTHER" id="PTHR30032:SF4">
    <property type="entry name" value="AMIDASE ENHANCER"/>
    <property type="match status" value="1"/>
</dbReference>
<evidence type="ECO:0000256" key="1">
    <source>
        <dbReference type="SAM" id="Phobius"/>
    </source>
</evidence>
<dbReference type="NCBIfam" id="TIGR02669">
    <property type="entry name" value="SpoIID_LytB"/>
    <property type="match status" value="1"/>
</dbReference>
<feature type="domain" description="Sporulation stage II protein D amidase enhancer LytB N-terminal" evidence="2">
    <location>
        <begin position="68"/>
        <end position="175"/>
    </location>
</feature>
<evidence type="ECO:0000313" key="3">
    <source>
        <dbReference type="EMBL" id="OAA86718.1"/>
    </source>
</evidence>
<keyword evidence="1" id="KW-0472">Membrane</keyword>
<protein>
    <submittedName>
        <fullName evidence="3">Amidase enhancer</fullName>
    </submittedName>
</protein>
<keyword evidence="1" id="KW-0812">Transmembrane</keyword>
<dbReference type="InterPro" id="IPR013486">
    <property type="entry name" value="SpoIID/LytB"/>
</dbReference>
<name>A0A162LA88_9CLOT</name>
<dbReference type="AlphaFoldDB" id="A0A162LA88"/>
<feature type="transmembrane region" description="Helical" evidence="1">
    <location>
        <begin position="12"/>
        <end position="33"/>
    </location>
</feature>
<sequence length="348" mass="38703">MKGDILDFLKKFIILVFMGTSFIIGLSLFMVGMGNQKYDNLPQFLIKSKNIILKKQDTNSEKIKVYITKENTVKEINLEQYVTGVVAAEMPAEFSEEALKAQAVASRTFAAAHMEVYGGKKYKSNTGADVCDTVKCQVFVNKEDRMKNWSKNDGDKYWSKIVDAVQATSGQVLTYKNKLVMEPYYFAVSAGKTENSEDVFGEAEGYLKSVESPGEESARKYKTSVKMSYADFINKVNSSYANSGLSSENLSNQIVIKSKNESGSVKEIKLGAVTISGTKFRTIMGLNSANFSIDFKDGVYIQCIGYGHGVGMSQWGANYMGKNGKNYKNILSHYYEGTSLENVNLFKK</sequence>
<dbReference type="InterPro" id="IPR051922">
    <property type="entry name" value="Bact_Sporulation_Assoc"/>
</dbReference>
<organism evidence="3 4">
    <name type="scientific">Clostridium ljungdahlii</name>
    <dbReference type="NCBI Taxonomy" id="1538"/>
    <lineage>
        <taxon>Bacteria</taxon>
        <taxon>Bacillati</taxon>
        <taxon>Bacillota</taxon>
        <taxon>Clostridia</taxon>
        <taxon>Eubacteriales</taxon>
        <taxon>Clostridiaceae</taxon>
        <taxon>Clostridium</taxon>
    </lineage>
</organism>
<keyword evidence="1" id="KW-1133">Transmembrane helix</keyword>
<dbReference type="InterPro" id="IPR013693">
    <property type="entry name" value="SpoIID/LytB_N"/>
</dbReference>
<proteinExistence type="predicted"/>
<gene>
    <name evidence="3" type="primary">lytB_2</name>
    <name evidence="3" type="ORF">WY13_02106</name>
</gene>
<dbReference type="PATRIC" id="fig|1538.10.peg.1708"/>
<dbReference type="OrthoDB" id="9794671at2"/>
<dbReference type="PANTHER" id="PTHR30032">
    <property type="entry name" value="N-ACETYLMURAMOYL-L-ALANINE AMIDASE-RELATED"/>
    <property type="match status" value="1"/>
</dbReference>
<dbReference type="RefSeq" id="WP_063555570.1">
    <property type="nucleotide sequence ID" value="NZ_LITT01000023.1"/>
</dbReference>
<dbReference type="GO" id="GO:0030435">
    <property type="term" value="P:sporulation resulting in formation of a cellular spore"/>
    <property type="evidence" value="ECO:0007669"/>
    <property type="project" value="InterPro"/>
</dbReference>
<evidence type="ECO:0000259" key="2">
    <source>
        <dbReference type="Pfam" id="PF08486"/>
    </source>
</evidence>
<dbReference type="GO" id="GO:0030288">
    <property type="term" value="C:outer membrane-bounded periplasmic space"/>
    <property type="evidence" value="ECO:0007669"/>
    <property type="project" value="TreeGrafter"/>
</dbReference>
<dbReference type="InterPro" id="IPR014225">
    <property type="entry name" value="Spore_II_D_firmicutes"/>
</dbReference>
<dbReference type="Pfam" id="PF08486">
    <property type="entry name" value="SpoIID"/>
    <property type="match status" value="1"/>
</dbReference>
<evidence type="ECO:0000313" key="4">
    <source>
        <dbReference type="Proteomes" id="UP000077407"/>
    </source>
</evidence>
<reference evidence="3 4" key="1">
    <citation type="journal article" date="2015" name="Biotechnol. Bioeng.">
        <title>Genome sequence and phenotypic characterization of Caulobacter segnis.</title>
        <authorList>
            <person name="Patel S."/>
            <person name="Fletcher B."/>
            <person name="Scott D.C."/>
            <person name="Ely B."/>
        </authorList>
    </citation>
    <scope>NUCLEOTIDE SEQUENCE [LARGE SCALE GENOMIC DNA]</scope>
    <source>
        <strain evidence="3 4">ERI-2</strain>
    </source>
</reference>
<dbReference type="Proteomes" id="UP000077407">
    <property type="component" value="Unassembled WGS sequence"/>
</dbReference>
<comment type="caution">
    <text evidence="3">The sequence shown here is derived from an EMBL/GenBank/DDBJ whole genome shotgun (WGS) entry which is preliminary data.</text>
</comment>